<gene>
    <name evidence="1" type="ordered locus">Pcal_1856</name>
</gene>
<evidence type="ECO:0000313" key="1">
    <source>
        <dbReference type="EMBL" id="ABO09273.1"/>
    </source>
</evidence>
<dbReference type="Proteomes" id="UP000001431">
    <property type="component" value="Chromosome"/>
</dbReference>
<dbReference type="HOGENOM" id="CLU_1521930_0_0_2"/>
<dbReference type="EMBL" id="CP000561">
    <property type="protein sequence ID" value="ABO09273.1"/>
    <property type="molecule type" value="Genomic_DNA"/>
</dbReference>
<reference evidence="1" key="1">
    <citation type="submission" date="2007-02" db="EMBL/GenBank/DDBJ databases">
        <title>Complete sequence of Pyrobaculum calidifontis JCM 11548.</title>
        <authorList>
            <consortium name="US DOE Joint Genome Institute"/>
            <person name="Copeland A."/>
            <person name="Lucas S."/>
            <person name="Lapidus A."/>
            <person name="Barry K."/>
            <person name="Glavina del Rio T."/>
            <person name="Dalin E."/>
            <person name="Tice H."/>
            <person name="Pitluck S."/>
            <person name="Chain P."/>
            <person name="Malfatti S."/>
            <person name="Shin M."/>
            <person name="Vergez L."/>
            <person name="Schmutz J."/>
            <person name="Larimer F."/>
            <person name="Land M."/>
            <person name="Hauser L."/>
            <person name="Kyrpides N."/>
            <person name="Mikhailova N."/>
            <person name="Cozen A.E."/>
            <person name="Fitz-Gibbon S.T."/>
            <person name="House C.H."/>
            <person name="Saltikov C."/>
            <person name="Lowe T.M."/>
            <person name="Richardson P."/>
        </authorList>
    </citation>
    <scope>NUCLEOTIDE SEQUENCE [LARGE SCALE GENOMIC DNA]</scope>
    <source>
        <strain evidence="1">JCM 11548</strain>
    </source>
</reference>
<keyword evidence="2" id="KW-1185">Reference proteome</keyword>
<dbReference type="eggNOG" id="arCOG05714">
    <property type="taxonomic scope" value="Archaea"/>
</dbReference>
<dbReference type="OrthoDB" id="29131at2157"/>
<protein>
    <submittedName>
        <fullName evidence="1">Uncharacterized protein</fullName>
    </submittedName>
</protein>
<organism evidence="1 2">
    <name type="scientific">Pyrobaculum calidifontis (strain DSM 21063 / JCM 11548 / VA1)</name>
    <dbReference type="NCBI Taxonomy" id="410359"/>
    <lineage>
        <taxon>Archaea</taxon>
        <taxon>Thermoproteota</taxon>
        <taxon>Thermoprotei</taxon>
        <taxon>Thermoproteales</taxon>
        <taxon>Thermoproteaceae</taxon>
        <taxon>Pyrobaculum</taxon>
    </lineage>
</organism>
<sequence length="177" mass="19864">MKQYDCCELKALRYVKGGEPRDVFRLYGKLVKQVLNSPGGVRREDAELAAKKVAEEEGIKLGDTSLYAMLYNDLRRLGVVTVGTGNWVGEGRFTPLGEWLKRCRDLDEETLGALLFLLCVVKDWPLAEEEAGVCVKAIERLPRNYLKAAAERVEEVLIDCMPYGADISRLAALREEP</sequence>
<accession>A3MXA6</accession>
<dbReference type="STRING" id="410359.Pcal_1856"/>
<evidence type="ECO:0000313" key="2">
    <source>
        <dbReference type="Proteomes" id="UP000001431"/>
    </source>
</evidence>
<dbReference type="RefSeq" id="WP_011850531.1">
    <property type="nucleotide sequence ID" value="NC_009073.1"/>
</dbReference>
<dbReference type="KEGG" id="pcl:Pcal_1856"/>
<dbReference type="AlphaFoldDB" id="A3MXA6"/>
<dbReference type="GeneID" id="4909274"/>
<name>A3MXA6_PYRCJ</name>
<proteinExistence type="predicted"/>